<gene>
    <name evidence="2" type="ORF">GCM10007368_12180</name>
</gene>
<dbReference type="SUPFAM" id="SSF56112">
    <property type="entry name" value="Protein kinase-like (PK-like)"/>
    <property type="match status" value="1"/>
</dbReference>
<reference evidence="3" key="1">
    <citation type="journal article" date="2019" name="Int. J. Syst. Evol. Microbiol.">
        <title>The Global Catalogue of Microorganisms (GCM) 10K type strain sequencing project: providing services to taxonomists for standard genome sequencing and annotation.</title>
        <authorList>
            <consortium name="The Broad Institute Genomics Platform"/>
            <consortium name="The Broad Institute Genome Sequencing Center for Infectious Disease"/>
            <person name="Wu L."/>
            <person name="Ma J."/>
        </authorList>
    </citation>
    <scope>NUCLEOTIDE SEQUENCE [LARGE SCALE GENOMIC DNA]</scope>
    <source>
        <strain evidence="3">CCM 8653</strain>
    </source>
</reference>
<protein>
    <recommendedName>
        <fullName evidence="1">Aminoglycoside phosphotransferase domain-containing protein</fullName>
    </recommendedName>
</protein>
<sequence length="219" mass="22681">MELLAAGRDADVFALDDDRVLRRYRDGRPAAPDADLLSAVVASGFPAPAVLGVEGADLVLERLDGPSLGSAVFDGGHDAAAGGVLLADLHSRLHALPWEGGTLLHLDLHPFNVVLARRGPVVIDWTDARPGPAGLDVAMTALVCAQAALSPDATPLRDLPAGAAFRATSTMLASFVAAAGSDYLDHLDEALALRRANPMMTGDELARLDEAVALASRPA</sequence>
<accession>A0ABQ2B2U7</accession>
<dbReference type="InterPro" id="IPR011009">
    <property type="entry name" value="Kinase-like_dom_sf"/>
</dbReference>
<evidence type="ECO:0000259" key="1">
    <source>
        <dbReference type="Pfam" id="PF01636"/>
    </source>
</evidence>
<keyword evidence="3" id="KW-1185">Reference proteome</keyword>
<dbReference type="Gene3D" id="3.90.1200.10">
    <property type="match status" value="1"/>
</dbReference>
<name>A0ABQ2B2U7_9MICO</name>
<comment type="caution">
    <text evidence="2">The sequence shown here is derived from an EMBL/GenBank/DDBJ whole genome shotgun (WGS) entry which is preliminary data.</text>
</comment>
<proteinExistence type="predicted"/>
<organism evidence="2 3">
    <name type="scientific">Isoptericola cucumis</name>
    <dbReference type="NCBI Taxonomy" id="1776856"/>
    <lineage>
        <taxon>Bacteria</taxon>
        <taxon>Bacillati</taxon>
        <taxon>Actinomycetota</taxon>
        <taxon>Actinomycetes</taxon>
        <taxon>Micrococcales</taxon>
        <taxon>Promicromonosporaceae</taxon>
        <taxon>Isoptericola</taxon>
    </lineage>
</organism>
<dbReference type="EMBL" id="BMDG01000003">
    <property type="protein sequence ID" value="GGI06641.1"/>
    <property type="molecule type" value="Genomic_DNA"/>
</dbReference>
<dbReference type="Pfam" id="PF01636">
    <property type="entry name" value="APH"/>
    <property type="match status" value="1"/>
</dbReference>
<feature type="domain" description="Aminoglycoside phosphotransferase" evidence="1">
    <location>
        <begin position="102"/>
        <end position="148"/>
    </location>
</feature>
<dbReference type="RefSeq" id="WP_188522756.1">
    <property type="nucleotide sequence ID" value="NZ_BMDG01000003.1"/>
</dbReference>
<dbReference type="Proteomes" id="UP000632535">
    <property type="component" value="Unassembled WGS sequence"/>
</dbReference>
<dbReference type="InterPro" id="IPR002575">
    <property type="entry name" value="Aminoglycoside_PTrfase"/>
</dbReference>
<evidence type="ECO:0000313" key="3">
    <source>
        <dbReference type="Proteomes" id="UP000632535"/>
    </source>
</evidence>
<evidence type="ECO:0000313" key="2">
    <source>
        <dbReference type="EMBL" id="GGI06641.1"/>
    </source>
</evidence>